<dbReference type="AlphaFoldDB" id="A0A8H7CZL1"/>
<gene>
    <name evidence="4" type="ORF">MVEN_01062500</name>
</gene>
<dbReference type="PANTHER" id="PTHR40465:SF1">
    <property type="entry name" value="DUF6534 DOMAIN-CONTAINING PROTEIN"/>
    <property type="match status" value="1"/>
</dbReference>
<accession>A0A8H7CZL1</accession>
<sequence length="297" mass="33231">MSEGFAIDVEKLTTPIFIGTIMNWMLLGALAVQIHLYFIAFPRDETRFKLLIAVVFVAEILQTLSDTRDTIRIFGAGWGDYSKLDEVGWSWFSVPVIGSTVACLGQIFFAWRIYIISRSLVIPSVITFITTLQLGAGLWSGVEISRAGRFSELQFNYFKPPVAWLSATAACDLVIVASTCFYLLKSRHRGFQHSTDRMVFRIIKVTVETGLLCTLFALADLSLYVRYRGNNYHLAVCIELSKVYSNSIMIILNSRAHIGHTPPTQQGEPSEIRFSRGPSASSTIQVISSTTEKYDTV</sequence>
<evidence type="ECO:0000256" key="1">
    <source>
        <dbReference type="SAM" id="MobiDB-lite"/>
    </source>
</evidence>
<evidence type="ECO:0000259" key="3">
    <source>
        <dbReference type="Pfam" id="PF20152"/>
    </source>
</evidence>
<reference evidence="4" key="1">
    <citation type="submission" date="2020-05" db="EMBL/GenBank/DDBJ databases">
        <title>Mycena genomes resolve the evolution of fungal bioluminescence.</title>
        <authorList>
            <person name="Tsai I.J."/>
        </authorList>
    </citation>
    <scope>NUCLEOTIDE SEQUENCE</scope>
    <source>
        <strain evidence="4">CCC161011</strain>
    </source>
</reference>
<evidence type="ECO:0000256" key="2">
    <source>
        <dbReference type="SAM" id="Phobius"/>
    </source>
</evidence>
<feature type="transmembrane region" description="Helical" evidence="2">
    <location>
        <begin position="120"/>
        <end position="142"/>
    </location>
</feature>
<feature type="transmembrane region" description="Helical" evidence="2">
    <location>
        <begin position="89"/>
        <end position="111"/>
    </location>
</feature>
<feature type="domain" description="DUF6534" evidence="3">
    <location>
        <begin position="168"/>
        <end position="257"/>
    </location>
</feature>
<keyword evidence="2" id="KW-0472">Membrane</keyword>
<evidence type="ECO:0000313" key="5">
    <source>
        <dbReference type="Proteomes" id="UP000620124"/>
    </source>
</evidence>
<dbReference type="OrthoDB" id="2953893at2759"/>
<feature type="transmembrane region" description="Helical" evidence="2">
    <location>
        <begin position="162"/>
        <end position="184"/>
    </location>
</feature>
<evidence type="ECO:0000313" key="4">
    <source>
        <dbReference type="EMBL" id="KAF7353771.1"/>
    </source>
</evidence>
<dbReference type="Proteomes" id="UP000620124">
    <property type="component" value="Unassembled WGS sequence"/>
</dbReference>
<feature type="transmembrane region" description="Helical" evidence="2">
    <location>
        <begin position="16"/>
        <end position="41"/>
    </location>
</feature>
<feature type="region of interest" description="Disordered" evidence="1">
    <location>
        <begin position="260"/>
        <end position="282"/>
    </location>
</feature>
<organism evidence="4 5">
    <name type="scientific">Mycena venus</name>
    <dbReference type="NCBI Taxonomy" id="2733690"/>
    <lineage>
        <taxon>Eukaryota</taxon>
        <taxon>Fungi</taxon>
        <taxon>Dikarya</taxon>
        <taxon>Basidiomycota</taxon>
        <taxon>Agaricomycotina</taxon>
        <taxon>Agaricomycetes</taxon>
        <taxon>Agaricomycetidae</taxon>
        <taxon>Agaricales</taxon>
        <taxon>Marasmiineae</taxon>
        <taxon>Mycenaceae</taxon>
        <taxon>Mycena</taxon>
    </lineage>
</organism>
<feature type="transmembrane region" description="Helical" evidence="2">
    <location>
        <begin position="205"/>
        <end position="225"/>
    </location>
</feature>
<keyword evidence="2" id="KW-1133">Transmembrane helix</keyword>
<dbReference type="InterPro" id="IPR045339">
    <property type="entry name" value="DUF6534"/>
</dbReference>
<comment type="caution">
    <text evidence="4">The sequence shown here is derived from an EMBL/GenBank/DDBJ whole genome shotgun (WGS) entry which is preliminary data.</text>
</comment>
<dbReference type="EMBL" id="JACAZI010000008">
    <property type="protein sequence ID" value="KAF7353771.1"/>
    <property type="molecule type" value="Genomic_DNA"/>
</dbReference>
<keyword evidence="5" id="KW-1185">Reference proteome</keyword>
<dbReference type="PANTHER" id="PTHR40465">
    <property type="entry name" value="CHROMOSOME 1, WHOLE GENOME SHOTGUN SEQUENCE"/>
    <property type="match status" value="1"/>
</dbReference>
<name>A0A8H7CZL1_9AGAR</name>
<proteinExistence type="predicted"/>
<protein>
    <recommendedName>
        <fullName evidence="3">DUF6534 domain-containing protein</fullName>
    </recommendedName>
</protein>
<keyword evidence="2" id="KW-0812">Transmembrane</keyword>
<dbReference type="Pfam" id="PF20152">
    <property type="entry name" value="DUF6534"/>
    <property type="match status" value="1"/>
</dbReference>